<proteinExistence type="predicted"/>
<comment type="caution">
    <text evidence="1">The sequence shown here is derived from an EMBL/GenBank/DDBJ whole genome shotgun (WGS) entry which is preliminary data.</text>
</comment>
<evidence type="ECO:0000313" key="1">
    <source>
        <dbReference type="EMBL" id="NIJ08420.1"/>
    </source>
</evidence>
<accession>A0ABX0TVE0</accession>
<gene>
    <name evidence="1" type="ORF">FHS31_002037</name>
</gene>
<keyword evidence="2" id="KW-1185">Reference proteome</keyword>
<name>A0ABX0TVE0_9SPHN</name>
<organism evidence="1 2">
    <name type="scientific">Sphingomonas vulcanisoli</name>
    <dbReference type="NCBI Taxonomy" id="1658060"/>
    <lineage>
        <taxon>Bacteria</taxon>
        <taxon>Pseudomonadati</taxon>
        <taxon>Pseudomonadota</taxon>
        <taxon>Alphaproteobacteria</taxon>
        <taxon>Sphingomonadales</taxon>
        <taxon>Sphingomonadaceae</taxon>
        <taxon>Sphingomonas</taxon>
    </lineage>
</organism>
<dbReference type="Proteomes" id="UP000727456">
    <property type="component" value="Unassembled WGS sequence"/>
</dbReference>
<reference evidence="1 2" key="1">
    <citation type="submission" date="2020-03" db="EMBL/GenBank/DDBJ databases">
        <title>Genomic Encyclopedia of Type Strains, Phase III (KMG-III): the genomes of soil and plant-associated and newly described type strains.</title>
        <authorList>
            <person name="Whitman W."/>
        </authorList>
    </citation>
    <scope>NUCLEOTIDE SEQUENCE [LARGE SCALE GENOMIC DNA]</scope>
    <source>
        <strain evidence="1 2">CECT 8804</strain>
    </source>
</reference>
<dbReference type="RefSeq" id="WP_167073250.1">
    <property type="nucleotide sequence ID" value="NZ_JAAOZC010000004.1"/>
</dbReference>
<protein>
    <submittedName>
        <fullName evidence="1">Uncharacterized protein</fullName>
    </submittedName>
</protein>
<sequence>MASRFNGEQMGGSFWRFKTYELTSRSWFTTPKLGRKEHPQGLKARFGFQFGRTLA</sequence>
<evidence type="ECO:0000313" key="2">
    <source>
        <dbReference type="Proteomes" id="UP000727456"/>
    </source>
</evidence>
<dbReference type="EMBL" id="JAAOZC010000004">
    <property type="protein sequence ID" value="NIJ08420.1"/>
    <property type="molecule type" value="Genomic_DNA"/>
</dbReference>